<dbReference type="InterPro" id="IPR017497">
    <property type="entry name" value="BchO"/>
</dbReference>
<dbReference type="PRINTS" id="PR00412">
    <property type="entry name" value="EPOXHYDRLASE"/>
</dbReference>
<dbReference type="InterPro" id="IPR000639">
    <property type="entry name" value="Epox_hydrolase-like"/>
</dbReference>
<dbReference type="PANTHER" id="PTHR46438:SF11">
    <property type="entry name" value="LIPASE-RELATED"/>
    <property type="match status" value="1"/>
</dbReference>
<dbReference type="PANTHER" id="PTHR46438">
    <property type="entry name" value="ALPHA/BETA-HYDROLASES SUPERFAMILY PROTEIN"/>
    <property type="match status" value="1"/>
</dbReference>
<dbReference type="GO" id="GO:0016787">
    <property type="term" value="F:hydrolase activity"/>
    <property type="evidence" value="ECO:0007669"/>
    <property type="project" value="UniProtKB-KW"/>
</dbReference>
<evidence type="ECO:0000259" key="2">
    <source>
        <dbReference type="Pfam" id="PF00561"/>
    </source>
</evidence>
<dbReference type="PROSITE" id="PS51257">
    <property type="entry name" value="PROKAR_LIPOPROTEIN"/>
    <property type="match status" value="1"/>
</dbReference>
<gene>
    <name evidence="3" type="ORF">HH1059_02760</name>
</gene>
<dbReference type="NCBIfam" id="TIGR03056">
    <property type="entry name" value="bchO_mg_che_rel"/>
    <property type="match status" value="1"/>
</dbReference>
<dbReference type="Proteomes" id="UP000218890">
    <property type="component" value="Chromosome"/>
</dbReference>
<dbReference type="SUPFAM" id="SSF53474">
    <property type="entry name" value="alpha/beta-Hydrolases"/>
    <property type="match status" value="1"/>
</dbReference>
<accession>A0A110B6V7</accession>
<evidence type="ECO:0000256" key="1">
    <source>
        <dbReference type="SAM" id="MobiDB-lite"/>
    </source>
</evidence>
<dbReference type="EMBL" id="AP017372">
    <property type="protein sequence ID" value="BAU56953.2"/>
    <property type="molecule type" value="Genomic_DNA"/>
</dbReference>
<dbReference type="KEGG" id="hhk:HH1059_02760"/>
<keyword evidence="4" id="KW-1185">Reference proteome</keyword>
<dbReference type="InterPro" id="IPR000073">
    <property type="entry name" value="AB_hydrolase_1"/>
</dbReference>
<feature type="region of interest" description="Disordered" evidence="1">
    <location>
        <begin position="33"/>
        <end position="55"/>
    </location>
</feature>
<proteinExistence type="predicted"/>
<dbReference type="Gene3D" id="3.40.50.1820">
    <property type="entry name" value="alpha/beta hydrolase"/>
    <property type="match status" value="1"/>
</dbReference>
<dbReference type="Pfam" id="PF00561">
    <property type="entry name" value="Abhydrolase_1"/>
    <property type="match status" value="1"/>
</dbReference>
<evidence type="ECO:0000313" key="3">
    <source>
        <dbReference type="EMBL" id="BAU56953.2"/>
    </source>
</evidence>
<protein>
    <submittedName>
        <fullName evidence="3">Epoxide hydrolase</fullName>
    </submittedName>
</protein>
<keyword evidence="3" id="KW-0378">Hydrolase</keyword>
<reference evidence="3" key="1">
    <citation type="submission" date="2016-02" db="EMBL/GenBank/DDBJ databases">
        <title>Halorhodospira halochloris DSM-1059 complete genome, version 2.</title>
        <authorList>
            <person name="Tsukatani Y."/>
        </authorList>
    </citation>
    <scope>NUCLEOTIDE SEQUENCE</scope>
    <source>
        <strain evidence="3">DSM 1059</strain>
    </source>
</reference>
<name>A0A110B6V7_HALHR</name>
<sequence>MRMPTPILVGLLIVIILLGASVACSLGSGGQEQAAETSADGENADPPRFPRWDVEGRDWPGRESSRFVEINGINWHYQVYGDGPVLLLVHGTAAASHSWHPLIAELAEHFTVINLDLPGHGFTSRPDAERFVMTEMAADLGDLLDHIGYQPELVVGHSAGAALLARMVVDGHISPQALISINGSFIRRQGPIGRFFAPVGRWIFESDRAANFFAGRVEDQQTVADALERMGTNLDERQVELYTRLVRTPGHIGSALRMMARWQLYELEPHLSKLDLPVVLVAGEEDGLVDPDEAVDVANRMPRASVIRLDGLGHFAHEEDPARTLEIIFNIADAKLQESFAR</sequence>
<evidence type="ECO:0000313" key="4">
    <source>
        <dbReference type="Proteomes" id="UP000218890"/>
    </source>
</evidence>
<dbReference type="AlphaFoldDB" id="A0A110B6V7"/>
<dbReference type="InterPro" id="IPR029058">
    <property type="entry name" value="AB_hydrolase_fold"/>
</dbReference>
<organism evidence="3 4">
    <name type="scientific">Halorhodospira halochloris</name>
    <name type="common">Ectothiorhodospira halochloris</name>
    <dbReference type="NCBI Taxonomy" id="1052"/>
    <lineage>
        <taxon>Bacteria</taxon>
        <taxon>Pseudomonadati</taxon>
        <taxon>Pseudomonadota</taxon>
        <taxon>Gammaproteobacteria</taxon>
        <taxon>Chromatiales</taxon>
        <taxon>Ectothiorhodospiraceae</taxon>
        <taxon>Halorhodospira</taxon>
    </lineage>
</organism>
<feature type="domain" description="AB hydrolase-1" evidence="2">
    <location>
        <begin position="84"/>
        <end position="321"/>
    </location>
</feature>